<dbReference type="eggNOG" id="ENOG502SRZJ">
    <property type="taxonomic scope" value="Eukaryota"/>
</dbReference>
<reference evidence="2 3" key="1">
    <citation type="journal article" date="2013" name="BMC Genomics">
        <title>The genome and transcriptome of the pine saprophyte Ophiostoma piceae, and a comparison with the bark beetle-associated pine pathogen Grosmannia clavigera.</title>
        <authorList>
            <person name="Haridas S."/>
            <person name="Wang Y."/>
            <person name="Lim L."/>
            <person name="Massoumi Alamouti S."/>
            <person name="Jackman S."/>
            <person name="Docking R."/>
            <person name="Robertson G."/>
            <person name="Birol I."/>
            <person name="Bohlmann J."/>
            <person name="Breuil C."/>
        </authorList>
    </citation>
    <scope>NUCLEOTIDE SEQUENCE [LARGE SCALE GENOMIC DNA]</scope>
    <source>
        <strain evidence="2 3">UAMH 11346</strain>
    </source>
</reference>
<sequence length="445" mass="49454">MSFTPGASVQEPGSPQEPPTHRRQIPSDILCDRASFQTKGRHISAPFDLRHDFDSLSMEPANLAFFEETFPKNKGYTHDSLFLYIHLSKPPQPIPKSFAGVPVLFAPTVDGPIPFAPSLVIPRGHWVPGRQGQIATHLNYRDKKDSAWEPLFEEIRAHFQSLAIPITEVIYFGYFVYIVLADQGTDMTKLPCRAAEITCMYMFEHEMQRPTPLHVRPGTEDAGHDAAVDDSNYKTLQPGVKVCSDFVLDSQASLSTTLGARVCDQDGNHYITISADGFFDRIGAEVFHPSREHGRLVGHMTKRIGNTGVGLLSLCRGESYVNESFASTDSNAPSHVTGLRSAKQFDVVAMDSPYTGYFEGHVMATSRRRNRDDDGADKQQWAEADWIFKSPGSSEQLPDGVCGSIAYDISDYKVLSFFQCEIKEGPWKGWCVGTSATELLKRGYT</sequence>
<dbReference type="Proteomes" id="UP000016923">
    <property type="component" value="Unassembled WGS sequence"/>
</dbReference>
<name>S3CJ83_OPHP1</name>
<dbReference type="EMBL" id="KE148153">
    <property type="protein sequence ID" value="EPE06488.1"/>
    <property type="molecule type" value="Genomic_DNA"/>
</dbReference>
<accession>S3CJ83</accession>
<keyword evidence="3" id="KW-1185">Reference proteome</keyword>
<organism evidence="2 3">
    <name type="scientific">Ophiostoma piceae (strain UAMH 11346)</name>
    <name type="common">Sap stain fungus</name>
    <dbReference type="NCBI Taxonomy" id="1262450"/>
    <lineage>
        <taxon>Eukaryota</taxon>
        <taxon>Fungi</taxon>
        <taxon>Dikarya</taxon>
        <taxon>Ascomycota</taxon>
        <taxon>Pezizomycotina</taxon>
        <taxon>Sordariomycetes</taxon>
        <taxon>Sordariomycetidae</taxon>
        <taxon>Ophiostomatales</taxon>
        <taxon>Ophiostomataceae</taxon>
        <taxon>Ophiostoma</taxon>
    </lineage>
</organism>
<dbReference type="VEuPathDB" id="FungiDB:F503_02616"/>
<protein>
    <submittedName>
        <fullName evidence="2">Uncharacterized protein</fullName>
    </submittedName>
</protein>
<evidence type="ECO:0000256" key="1">
    <source>
        <dbReference type="SAM" id="MobiDB-lite"/>
    </source>
</evidence>
<feature type="region of interest" description="Disordered" evidence="1">
    <location>
        <begin position="1"/>
        <end position="25"/>
    </location>
</feature>
<dbReference type="OrthoDB" id="4155294at2759"/>
<dbReference type="AlphaFoldDB" id="S3CJ83"/>
<gene>
    <name evidence="2" type="ORF">F503_02616</name>
</gene>
<dbReference type="STRING" id="1262450.S3CJ83"/>
<feature type="compositionally biased region" description="Polar residues" evidence="1">
    <location>
        <begin position="1"/>
        <end position="13"/>
    </location>
</feature>
<proteinExistence type="predicted"/>
<dbReference type="OMA" id="DWCMSIS"/>
<evidence type="ECO:0000313" key="2">
    <source>
        <dbReference type="EMBL" id="EPE06488.1"/>
    </source>
</evidence>
<evidence type="ECO:0000313" key="3">
    <source>
        <dbReference type="Proteomes" id="UP000016923"/>
    </source>
</evidence>
<dbReference type="HOGENOM" id="CLU_039850_0_0_1"/>